<feature type="compositionally biased region" description="Basic and acidic residues" evidence="1">
    <location>
        <begin position="9"/>
        <end position="20"/>
    </location>
</feature>
<dbReference type="AlphaFoldDB" id="A0A0D2KTU5"/>
<gene>
    <name evidence="2" type="ORF">HYPSUDRAFT_205666</name>
</gene>
<name>A0A0D2KTU5_HYPSF</name>
<feature type="compositionally biased region" description="Basic residues" evidence="1">
    <location>
        <begin position="33"/>
        <end position="45"/>
    </location>
</feature>
<organism evidence="2 3">
    <name type="scientific">Hypholoma sublateritium (strain FD-334 SS-4)</name>
    <dbReference type="NCBI Taxonomy" id="945553"/>
    <lineage>
        <taxon>Eukaryota</taxon>
        <taxon>Fungi</taxon>
        <taxon>Dikarya</taxon>
        <taxon>Basidiomycota</taxon>
        <taxon>Agaricomycotina</taxon>
        <taxon>Agaricomycetes</taxon>
        <taxon>Agaricomycetidae</taxon>
        <taxon>Agaricales</taxon>
        <taxon>Agaricineae</taxon>
        <taxon>Strophariaceae</taxon>
        <taxon>Hypholoma</taxon>
    </lineage>
</organism>
<feature type="region of interest" description="Disordered" evidence="1">
    <location>
        <begin position="1"/>
        <end position="79"/>
    </location>
</feature>
<evidence type="ECO:0000256" key="1">
    <source>
        <dbReference type="SAM" id="MobiDB-lite"/>
    </source>
</evidence>
<keyword evidence="3" id="KW-1185">Reference proteome</keyword>
<dbReference type="Proteomes" id="UP000054270">
    <property type="component" value="Unassembled WGS sequence"/>
</dbReference>
<evidence type="ECO:0000313" key="3">
    <source>
        <dbReference type="Proteomes" id="UP000054270"/>
    </source>
</evidence>
<proteinExistence type="predicted"/>
<sequence length="235" mass="26189">MQIHAPPRGPDRPRRADSRSRKPQQSPGALRPRILRQHPHSHARTRSSACAPPLRIAPNSSRAPGPERRGAPITPIYIPQDNPRERRLVEESVVRVRISNRATPNSGMLRQIVGGGARYQHAPLPRLKAKTRDYRRHGAMPIASHLITIRSLQASNAAPRDMRTPVNEPKGRLVPLISIHQSEPQMRGVSELPSIIASITVQAYVVLYPAMSIDNRNQRSSNRAAHTHKPAVRDP</sequence>
<reference evidence="3" key="1">
    <citation type="submission" date="2014-04" db="EMBL/GenBank/DDBJ databases">
        <title>Evolutionary Origins and Diversification of the Mycorrhizal Mutualists.</title>
        <authorList>
            <consortium name="DOE Joint Genome Institute"/>
            <consortium name="Mycorrhizal Genomics Consortium"/>
            <person name="Kohler A."/>
            <person name="Kuo A."/>
            <person name="Nagy L.G."/>
            <person name="Floudas D."/>
            <person name="Copeland A."/>
            <person name="Barry K.W."/>
            <person name="Cichocki N."/>
            <person name="Veneault-Fourrey C."/>
            <person name="LaButti K."/>
            <person name="Lindquist E.A."/>
            <person name="Lipzen A."/>
            <person name="Lundell T."/>
            <person name="Morin E."/>
            <person name="Murat C."/>
            <person name="Riley R."/>
            <person name="Ohm R."/>
            <person name="Sun H."/>
            <person name="Tunlid A."/>
            <person name="Henrissat B."/>
            <person name="Grigoriev I.V."/>
            <person name="Hibbett D.S."/>
            <person name="Martin F."/>
        </authorList>
    </citation>
    <scope>NUCLEOTIDE SEQUENCE [LARGE SCALE GENOMIC DNA]</scope>
    <source>
        <strain evidence="3">FD-334 SS-4</strain>
    </source>
</reference>
<accession>A0A0D2KTU5</accession>
<dbReference type="EMBL" id="KN817594">
    <property type="protein sequence ID" value="KJA18047.1"/>
    <property type="molecule type" value="Genomic_DNA"/>
</dbReference>
<evidence type="ECO:0000313" key="2">
    <source>
        <dbReference type="EMBL" id="KJA18047.1"/>
    </source>
</evidence>
<protein>
    <submittedName>
        <fullName evidence="2">Uncharacterized protein</fullName>
    </submittedName>
</protein>